<dbReference type="RefSeq" id="WP_065212508.1">
    <property type="nucleotide sequence ID" value="NZ_NFCY01000029.1"/>
</dbReference>
<organism evidence="1 2">
    <name type="scientific">Bacillus thuringiensis serovar sooncheon</name>
    <dbReference type="NCBI Taxonomy" id="180891"/>
    <lineage>
        <taxon>Bacteria</taxon>
        <taxon>Bacillati</taxon>
        <taxon>Bacillota</taxon>
        <taxon>Bacilli</taxon>
        <taxon>Bacillales</taxon>
        <taxon>Bacillaceae</taxon>
        <taxon>Bacillus</taxon>
        <taxon>Bacillus cereus group</taxon>
    </lineage>
</organism>
<accession>A0A9Q5SFM6</accession>
<sequence>MKKCNLIYWNVEEIDRNIVLITLKKNITVNNKIVLHLYQRCLTIGESDIQIPITPLKANFYLDFYSFYKEYTRKSRVINYTYYEETKFNFNDFIIFLPFYGVIDCDFTKGVMFSYRNEKDLTKLLNLLDKSYAAFLNGKLHASRINTI</sequence>
<proteinExistence type="predicted"/>
<reference evidence="1 2" key="1">
    <citation type="submission" date="2016-10" db="EMBL/GenBank/DDBJ databases">
        <title>Comparative genomics of Bacillus thuringiensis reveals a path to pathogens against multiple invertebrate hosts.</title>
        <authorList>
            <person name="Zheng J."/>
            <person name="Gao Q."/>
            <person name="Liu H."/>
            <person name="Peng D."/>
            <person name="Ruan L."/>
            <person name="Sun M."/>
        </authorList>
    </citation>
    <scope>NUCLEOTIDE SEQUENCE [LARGE SCALE GENOMIC DNA]</scope>
    <source>
        <strain evidence="1">BGSC 4BB1</strain>
    </source>
</reference>
<evidence type="ECO:0000313" key="1">
    <source>
        <dbReference type="EMBL" id="OTX42621.1"/>
    </source>
</evidence>
<gene>
    <name evidence="1" type="ORF">BK724_24960</name>
</gene>
<dbReference type="Proteomes" id="UP000194733">
    <property type="component" value="Unassembled WGS sequence"/>
</dbReference>
<dbReference type="AlphaFoldDB" id="A0A9Q5SFM6"/>
<evidence type="ECO:0000313" key="2">
    <source>
        <dbReference type="Proteomes" id="UP000194733"/>
    </source>
</evidence>
<dbReference type="EMBL" id="NFCY01000029">
    <property type="protein sequence ID" value="OTX42621.1"/>
    <property type="molecule type" value="Genomic_DNA"/>
</dbReference>
<comment type="caution">
    <text evidence="1">The sequence shown here is derived from an EMBL/GenBank/DDBJ whole genome shotgun (WGS) entry which is preliminary data.</text>
</comment>
<name>A0A9Q5SFM6_BACTU</name>
<protein>
    <submittedName>
        <fullName evidence="1">Uncharacterized protein</fullName>
    </submittedName>
</protein>